<dbReference type="Proteomes" id="UP000201588">
    <property type="component" value="Segment"/>
</dbReference>
<dbReference type="EMBL" id="KU640380">
    <property type="protein sequence ID" value="AMQ66621.1"/>
    <property type="molecule type" value="Genomic_DNA"/>
</dbReference>
<evidence type="ECO:0000313" key="2">
    <source>
        <dbReference type="Proteomes" id="UP000201588"/>
    </source>
</evidence>
<dbReference type="RefSeq" id="YP_009275311.1">
    <property type="nucleotide sequence ID" value="NC_030925.1"/>
</dbReference>
<dbReference type="Pfam" id="PF09693">
    <property type="entry name" value="Phage_XkdX"/>
    <property type="match status" value="1"/>
</dbReference>
<proteinExistence type="predicted"/>
<accession>A0A142F1G4</accession>
<keyword evidence="2" id="KW-1185">Reference proteome</keyword>
<protein>
    <recommendedName>
        <fullName evidence="3">XkdX family protein</fullName>
    </recommendedName>
</protein>
<dbReference type="KEGG" id="vg:28799506"/>
<evidence type="ECO:0008006" key="3">
    <source>
        <dbReference type="Google" id="ProtNLM"/>
    </source>
</evidence>
<dbReference type="GeneID" id="28799506"/>
<organism evidence="1 2">
    <name type="scientific">Bacillus phage Shbh1</name>
    <dbReference type="NCBI Taxonomy" id="1796992"/>
    <lineage>
        <taxon>Viruses</taxon>
        <taxon>Duplodnaviria</taxon>
        <taxon>Heunggongvirae</taxon>
        <taxon>Uroviricota</taxon>
        <taxon>Caudoviricetes</taxon>
        <taxon>Herelleviridae</taxon>
        <taxon>Bastillevirinae</taxon>
        <taxon>Shalavirus</taxon>
        <taxon>Shalavirus Shbh1</taxon>
    </lineage>
</organism>
<sequence>MSENENRSPMFENLRERYNRHWIRKDQLRRYVELEVITPEEYELISGEPYTP</sequence>
<reference evidence="1 2" key="1">
    <citation type="submission" date="2016-01" db="EMBL/GenBank/DDBJ databases">
        <title>Isolation and characterization of bacteriophages from East Africa Rift Valley soda lakes.</title>
        <authorList>
            <person name="van Zyl L.J."/>
            <person name="Nemavhulani S."/>
            <person name="Cowan D.A."/>
            <person name="Trindade M.I."/>
        </authorList>
    </citation>
    <scope>NUCLEOTIDE SEQUENCE [LARGE SCALE GENOMIC DNA]</scope>
</reference>
<evidence type="ECO:0000313" key="1">
    <source>
        <dbReference type="EMBL" id="AMQ66621.1"/>
    </source>
</evidence>
<dbReference type="InterPro" id="IPR010022">
    <property type="entry name" value="XkdX"/>
</dbReference>
<name>A0A142F1G4_9CAUD</name>